<dbReference type="InterPro" id="IPR036621">
    <property type="entry name" value="Anticodon-bd_dom_sf"/>
</dbReference>
<comment type="similarity">
    <text evidence="7">Belongs to the protein kinase superfamily. Ser/Thr protein kinase family. GCN2 subfamily.</text>
</comment>
<dbReference type="SUPFAM" id="SSF54495">
    <property type="entry name" value="UBC-like"/>
    <property type="match status" value="1"/>
</dbReference>
<feature type="domain" description="Protein kinase" evidence="14">
    <location>
        <begin position="115"/>
        <end position="518"/>
    </location>
</feature>
<dbReference type="PANTHER" id="PTHR11042:SF136">
    <property type="entry name" value="EIF-2-ALPHA KINASE GCN2"/>
    <property type="match status" value="1"/>
</dbReference>
<keyword evidence="6 11" id="KW-0067">ATP-binding</keyword>
<feature type="active site" description="Proton acceptor" evidence="10">
    <location>
        <position position="771"/>
    </location>
</feature>
<proteinExistence type="inferred from homology"/>
<evidence type="ECO:0000256" key="6">
    <source>
        <dbReference type="ARBA" id="ARBA00022840"/>
    </source>
</evidence>
<dbReference type="InterPro" id="IPR016135">
    <property type="entry name" value="UBQ-conjugating_enzyme/RWD"/>
</dbReference>
<evidence type="ECO:0000256" key="2">
    <source>
        <dbReference type="ARBA" id="ARBA00022527"/>
    </source>
</evidence>
<dbReference type="Pfam" id="PF00069">
    <property type="entry name" value="Pkinase"/>
    <property type="match status" value="3"/>
</dbReference>
<organism evidence="16 17">
    <name type="scientific">Gymnopus androsaceus JB14</name>
    <dbReference type="NCBI Taxonomy" id="1447944"/>
    <lineage>
        <taxon>Eukaryota</taxon>
        <taxon>Fungi</taxon>
        <taxon>Dikarya</taxon>
        <taxon>Basidiomycota</taxon>
        <taxon>Agaricomycotina</taxon>
        <taxon>Agaricomycetes</taxon>
        <taxon>Agaricomycetidae</taxon>
        <taxon>Agaricales</taxon>
        <taxon>Marasmiineae</taxon>
        <taxon>Omphalotaceae</taxon>
        <taxon>Gymnopus</taxon>
    </lineage>
</organism>
<dbReference type="Pfam" id="PF12745">
    <property type="entry name" value="HGTP_anticodon2"/>
    <property type="match status" value="1"/>
</dbReference>
<evidence type="ECO:0000256" key="3">
    <source>
        <dbReference type="ARBA" id="ARBA00022679"/>
    </source>
</evidence>
<feature type="binding site" evidence="11">
    <location>
        <position position="577"/>
    </location>
    <ligand>
        <name>ATP</name>
        <dbReference type="ChEBI" id="CHEBI:30616"/>
    </ligand>
</feature>
<evidence type="ECO:0000256" key="7">
    <source>
        <dbReference type="ARBA" id="ARBA00037982"/>
    </source>
</evidence>
<sequence length="1561" mass="175066">MESTEELQQNELTALKSIYAEDFIETPPKAWKGAARLPEFIIRVPHLNPDFAKKICFNLHVIFPKTYPAKANPTFTIQRPIQWTIQRPKAQMRRGSEMVMEIVSFCQDWMMDNVIPTIEAPGSLALQMNQRAEDEEKARKQKAEALAMEELEKATKRAQELEEQLMLDAAKQQLAREREHKARKRANSEATEVPVSSEYPTESFAEEIEFQGIHFDTVKYFHPRNECLGVTYTADPLCDDVNATLPLELHIVTFDTHYYSTSQGRKKLKQLEAEIRRLTAIRHANVVRTLAVKLHLPNSSAPSRLFILYERPPALTLQDVLQDCDSLREERASDYLGQILAGLNAIHAKDLVHRGITAHTIGLASRNSQASSKLIRLSKVGYYTRLIDLHKSNEFRLTLNITCEDPQIPDAWLSKDVKNESSLLYTRHRDIHSVGLVFLQMLLGLDVTRRFSDAHTALKHSLISPILQAHALNMLFPPKKNHVSCLTLLADLAENANPISDNPRSPIVPFSASVDPKTPLAPGYGSSPEIDYFKPMGLRHSSRWKEDWEELELLGKGAFGSVVKARNRIDSRIYAVKKVRLRTTQSDKIFREVNALSRLSHRFIVRYYTTWVETAEPSSTAASDESDAESSEVESDTEDGMTSVPSSSVLRTTSADEGFIFSLDDLDDPGASRGSFPSIHFSARSSEAGEEDTDSDGDPLALDNLFQPKPVREAPPPPFLQRTLYIQMFVERQTLKERVDEGLSVEEAWRLFQQIVDALAHMSSLGILHRDIKLTNIFIDGNGDCKVGDFGLATSSLAAVDPSDVSPHVIAPQADMTLEVGTRLYIAPEVQSRRRGPTNHSKADIYSLGIVFFEMNYSFSTGSERISVLERLRKPDVQFPASWDPLRARQREIINWLLQHEPDRRPSAIELSQSPLMPPRMEDEYFKGALRLMAKPDSPHLQTVLSALFDNPPKPVRGFLYDQEAELPDYASLNGVVQDRLGSIFRMHGAVDMEPPLLTPQTSGEDKTQASFVDRHGEVVALPNNLIVPFARLAAREKVQRIKRFHLSSIYRPSLIPGHPKVWKAGVFDIITPDHSHGPIAAGAEILAVAHDILESFPNLIPTYELHISHSDIVSAILERIPSAQRTAVLDIIQHTKSSSSQKKANLLKKGLFRSLIDELDVLTDADDDIDAMMARLEKISPSLCEQLRREVDEVKATIQHAVSAGVTQPIFFRPLMLGSYFTHFKNGVLVEVSKKSRRGDILAAGGRYDNLINQFTQPKSKGQGSFAFGLQIDVEKISVMLALFQSTSVQPLIKEARSFGFWSPRRCDVYVISYQPGFLQERLEVVAWLWQNGISADLMYEAGLQEVEQENQVDMCAREGILFTVYPRPRAGRRDMTAFKVKSILKGTEYEVSKADLISWLQHEIGEQKRIDAMTACTPASSRLGALGPSQITRSSAIAPGSSDVQLCLPQETKKQRRQVKQMFLDRAYDVSSDLKTTFQTPGGMPVVALDISSPLFDALSRNAAWLTDEETWKGLVGEFSSAGYAQQVRETVAKKKSEGSSWILLVGVKEERVGLLSLR</sequence>
<dbReference type="InterPro" id="IPR050339">
    <property type="entry name" value="CC_SR_Kinase"/>
</dbReference>
<feature type="binding site" evidence="12">
    <location>
        <position position="578"/>
    </location>
    <ligand>
        <name>ATP</name>
        <dbReference type="ChEBI" id="CHEBI:30616"/>
    </ligand>
</feature>
<feature type="compositionally biased region" description="Acidic residues" evidence="13">
    <location>
        <begin position="624"/>
        <end position="639"/>
    </location>
</feature>
<dbReference type="InterPro" id="IPR024435">
    <property type="entry name" value="HisRS-related_dom"/>
</dbReference>
<dbReference type="InterPro" id="IPR011009">
    <property type="entry name" value="Kinase-like_dom_sf"/>
</dbReference>
<evidence type="ECO:0000256" key="4">
    <source>
        <dbReference type="ARBA" id="ARBA00022741"/>
    </source>
</evidence>
<reference evidence="16" key="1">
    <citation type="journal article" date="2019" name="Environ. Microbiol.">
        <title>Fungal ecological strategies reflected in gene transcription - a case study of two litter decomposers.</title>
        <authorList>
            <person name="Barbi F."/>
            <person name="Kohler A."/>
            <person name="Barry K."/>
            <person name="Baskaran P."/>
            <person name="Daum C."/>
            <person name="Fauchery L."/>
            <person name="Ihrmark K."/>
            <person name="Kuo A."/>
            <person name="LaButti K."/>
            <person name="Lipzen A."/>
            <person name="Morin E."/>
            <person name="Grigoriev I.V."/>
            <person name="Henrissat B."/>
            <person name="Lindahl B."/>
            <person name="Martin F."/>
        </authorList>
    </citation>
    <scope>NUCLEOTIDE SEQUENCE</scope>
    <source>
        <strain evidence="16">JB14</strain>
    </source>
</reference>
<dbReference type="InterPro" id="IPR008271">
    <property type="entry name" value="Ser/Thr_kinase_AS"/>
</dbReference>
<dbReference type="InterPro" id="IPR016255">
    <property type="entry name" value="Gcn2"/>
</dbReference>
<name>A0A6A4H9D4_9AGAR</name>
<dbReference type="PROSITE" id="PS50011">
    <property type="entry name" value="PROTEIN_KINASE_DOM"/>
    <property type="match status" value="2"/>
</dbReference>
<evidence type="ECO:0000256" key="12">
    <source>
        <dbReference type="PROSITE-ProRule" id="PRU10141"/>
    </source>
</evidence>
<dbReference type="PANTHER" id="PTHR11042">
    <property type="entry name" value="EUKARYOTIC TRANSLATION INITIATION FACTOR 2-ALPHA KINASE EIF2-ALPHA KINASE -RELATED"/>
    <property type="match status" value="1"/>
</dbReference>
<accession>A0A6A4H9D4</accession>
<dbReference type="EC" id="2.7.11.1" evidence="1"/>
<gene>
    <name evidence="16" type="ORF">BT96DRAFT_998624</name>
</gene>
<evidence type="ECO:0000313" key="17">
    <source>
        <dbReference type="Proteomes" id="UP000799118"/>
    </source>
</evidence>
<evidence type="ECO:0000256" key="13">
    <source>
        <dbReference type="SAM" id="MobiDB-lite"/>
    </source>
</evidence>
<dbReference type="GO" id="GO:0005634">
    <property type="term" value="C:nucleus"/>
    <property type="evidence" value="ECO:0007669"/>
    <property type="project" value="TreeGrafter"/>
</dbReference>
<keyword evidence="5 16" id="KW-0418">Kinase</keyword>
<keyword evidence="4 11" id="KW-0547">Nucleotide-binding</keyword>
<evidence type="ECO:0000256" key="8">
    <source>
        <dbReference type="ARBA" id="ARBA00047899"/>
    </source>
</evidence>
<evidence type="ECO:0000256" key="11">
    <source>
        <dbReference type="PIRSR" id="PIRSR000660-2"/>
    </source>
</evidence>
<dbReference type="Gene3D" id="3.30.200.20">
    <property type="entry name" value="Phosphorylase Kinase, domain 1"/>
    <property type="match status" value="1"/>
</dbReference>
<keyword evidence="3" id="KW-0808">Transferase</keyword>
<dbReference type="Proteomes" id="UP000799118">
    <property type="component" value="Unassembled WGS sequence"/>
</dbReference>
<dbReference type="InterPro" id="IPR000719">
    <property type="entry name" value="Prot_kinase_dom"/>
</dbReference>
<comment type="catalytic activity">
    <reaction evidence="9">
        <text>L-seryl-[protein] + ATP = O-phospho-L-seryl-[protein] + ADP + H(+)</text>
        <dbReference type="Rhea" id="RHEA:17989"/>
        <dbReference type="Rhea" id="RHEA-COMP:9863"/>
        <dbReference type="Rhea" id="RHEA-COMP:11604"/>
        <dbReference type="ChEBI" id="CHEBI:15378"/>
        <dbReference type="ChEBI" id="CHEBI:29999"/>
        <dbReference type="ChEBI" id="CHEBI:30616"/>
        <dbReference type="ChEBI" id="CHEBI:83421"/>
        <dbReference type="ChEBI" id="CHEBI:456216"/>
        <dbReference type="EC" id="2.7.11.1"/>
    </reaction>
</comment>
<dbReference type="PROSITE" id="PS50908">
    <property type="entry name" value="RWD"/>
    <property type="match status" value="1"/>
</dbReference>
<dbReference type="GO" id="GO:0004694">
    <property type="term" value="F:eukaryotic translation initiation factor 2alpha kinase activity"/>
    <property type="evidence" value="ECO:0007669"/>
    <property type="project" value="InterPro"/>
</dbReference>
<dbReference type="EMBL" id="ML769552">
    <property type="protein sequence ID" value="KAE9394333.1"/>
    <property type="molecule type" value="Genomic_DNA"/>
</dbReference>
<dbReference type="Gene3D" id="1.10.510.10">
    <property type="entry name" value="Transferase(Phosphotransferase) domain 1"/>
    <property type="match status" value="2"/>
</dbReference>
<keyword evidence="17" id="KW-1185">Reference proteome</keyword>
<evidence type="ECO:0000259" key="15">
    <source>
        <dbReference type="PROSITE" id="PS50908"/>
    </source>
</evidence>
<feature type="region of interest" description="Disordered" evidence="13">
    <location>
        <begin position="176"/>
        <end position="198"/>
    </location>
</feature>
<evidence type="ECO:0000259" key="14">
    <source>
        <dbReference type="PROSITE" id="PS50011"/>
    </source>
</evidence>
<evidence type="ECO:0000256" key="9">
    <source>
        <dbReference type="ARBA" id="ARBA00048679"/>
    </source>
</evidence>
<dbReference type="Gene3D" id="3.10.110.10">
    <property type="entry name" value="Ubiquitin Conjugating Enzyme"/>
    <property type="match status" value="1"/>
</dbReference>
<dbReference type="SMART" id="SM00220">
    <property type="entry name" value="S_TKc"/>
    <property type="match status" value="1"/>
</dbReference>
<dbReference type="SUPFAM" id="SSF55681">
    <property type="entry name" value="Class II aaRS and biotin synthetases"/>
    <property type="match status" value="1"/>
</dbReference>
<feature type="domain" description="Protein kinase" evidence="14">
    <location>
        <begin position="548"/>
        <end position="917"/>
    </location>
</feature>
<dbReference type="Gene3D" id="3.40.50.800">
    <property type="entry name" value="Anticodon-binding domain"/>
    <property type="match status" value="1"/>
</dbReference>
<feature type="compositionally biased region" description="Acidic residues" evidence="13">
    <location>
        <begin position="688"/>
        <end position="697"/>
    </location>
</feature>
<dbReference type="GO" id="GO:0000077">
    <property type="term" value="P:DNA damage checkpoint signaling"/>
    <property type="evidence" value="ECO:0007669"/>
    <property type="project" value="InterPro"/>
</dbReference>
<feature type="binding site" evidence="11">
    <location>
        <begin position="554"/>
        <end position="562"/>
    </location>
    <ligand>
        <name>ATP</name>
        <dbReference type="ChEBI" id="CHEBI:30616"/>
    </ligand>
</feature>
<feature type="region of interest" description="Disordered" evidence="13">
    <location>
        <begin position="616"/>
        <end position="648"/>
    </location>
</feature>
<dbReference type="InterPro" id="IPR017441">
    <property type="entry name" value="Protein_kinase_ATP_BS"/>
</dbReference>
<dbReference type="InterPro" id="IPR041715">
    <property type="entry name" value="HisRS-like_core"/>
</dbReference>
<feature type="domain" description="RWD" evidence="15">
    <location>
        <begin position="10"/>
        <end position="165"/>
    </location>
</feature>
<comment type="catalytic activity">
    <reaction evidence="8">
        <text>L-threonyl-[protein] + ATP = O-phospho-L-threonyl-[protein] + ADP + H(+)</text>
        <dbReference type="Rhea" id="RHEA:46608"/>
        <dbReference type="Rhea" id="RHEA-COMP:11060"/>
        <dbReference type="Rhea" id="RHEA-COMP:11605"/>
        <dbReference type="ChEBI" id="CHEBI:15378"/>
        <dbReference type="ChEBI" id="CHEBI:30013"/>
        <dbReference type="ChEBI" id="CHEBI:30616"/>
        <dbReference type="ChEBI" id="CHEBI:61977"/>
        <dbReference type="ChEBI" id="CHEBI:456216"/>
        <dbReference type="EC" id="2.7.11.1"/>
    </reaction>
</comment>
<dbReference type="PIRSF" id="PIRSF000660">
    <property type="entry name" value="Ser/Thr_PK_GCN2"/>
    <property type="match status" value="1"/>
</dbReference>
<keyword evidence="2" id="KW-0723">Serine/threonine-protein kinase</keyword>
<dbReference type="Pfam" id="PF05773">
    <property type="entry name" value="RWD"/>
    <property type="match status" value="1"/>
</dbReference>
<evidence type="ECO:0000256" key="10">
    <source>
        <dbReference type="PIRSR" id="PIRSR000660-1"/>
    </source>
</evidence>
<dbReference type="CDD" id="cd23823">
    <property type="entry name" value="RWD_GCN2"/>
    <property type="match status" value="1"/>
</dbReference>
<protein>
    <recommendedName>
        <fullName evidence="1">non-specific serine/threonine protein kinase</fullName>
        <ecNumber evidence="1">2.7.11.1</ecNumber>
    </recommendedName>
</protein>
<dbReference type="OrthoDB" id="341578at2759"/>
<evidence type="ECO:0000313" key="16">
    <source>
        <dbReference type="EMBL" id="KAE9394333.1"/>
    </source>
</evidence>
<dbReference type="InterPro" id="IPR006575">
    <property type="entry name" value="RWD_dom"/>
</dbReference>
<dbReference type="SUPFAM" id="SSF56112">
    <property type="entry name" value="Protein kinase-like (PK-like)"/>
    <property type="match status" value="2"/>
</dbReference>
<evidence type="ECO:0000256" key="1">
    <source>
        <dbReference type="ARBA" id="ARBA00012513"/>
    </source>
</evidence>
<evidence type="ECO:0000256" key="5">
    <source>
        <dbReference type="ARBA" id="ARBA00022777"/>
    </source>
</evidence>
<dbReference type="Gene3D" id="3.30.930.10">
    <property type="entry name" value="Bira Bifunctional Protein, Domain 2"/>
    <property type="match status" value="1"/>
</dbReference>
<dbReference type="GO" id="GO:0005524">
    <property type="term" value="F:ATP binding"/>
    <property type="evidence" value="ECO:0007669"/>
    <property type="project" value="UniProtKB-UniRule"/>
</dbReference>
<dbReference type="PROSITE" id="PS00107">
    <property type="entry name" value="PROTEIN_KINASE_ATP"/>
    <property type="match status" value="1"/>
</dbReference>
<dbReference type="GO" id="GO:0005737">
    <property type="term" value="C:cytoplasm"/>
    <property type="evidence" value="ECO:0007669"/>
    <property type="project" value="TreeGrafter"/>
</dbReference>
<dbReference type="InterPro" id="IPR045864">
    <property type="entry name" value="aa-tRNA-synth_II/BPL/LPL"/>
</dbReference>
<dbReference type="PROSITE" id="PS00108">
    <property type="entry name" value="PROTEIN_KINASE_ST"/>
    <property type="match status" value="1"/>
</dbReference>
<dbReference type="Pfam" id="PF13393">
    <property type="entry name" value="tRNA-synt_His"/>
    <property type="match status" value="1"/>
</dbReference>
<dbReference type="CDD" id="cd14046">
    <property type="entry name" value="STKc_EIF2AK4_GCN2_rpt2"/>
    <property type="match status" value="1"/>
</dbReference>
<feature type="region of interest" description="Disordered" evidence="13">
    <location>
        <begin position="677"/>
        <end position="698"/>
    </location>
</feature>
<dbReference type="SMART" id="SM00591">
    <property type="entry name" value="RWD"/>
    <property type="match status" value="1"/>
</dbReference>